<keyword evidence="8" id="KW-0325">Glycoprotein</keyword>
<evidence type="ECO:0000256" key="10">
    <source>
        <dbReference type="SAM" id="MobiDB-lite"/>
    </source>
</evidence>
<dbReference type="STRING" id="1448308.A0A2T2P4I9"/>
<dbReference type="InterPro" id="IPR014480">
    <property type="entry name" value="Mannan-1_6-alpha_mannosidase"/>
</dbReference>
<dbReference type="OrthoDB" id="4187847at2759"/>
<reference evidence="12 13" key="1">
    <citation type="journal article" date="2018" name="Front. Microbiol.">
        <title>Genome-Wide Analysis of Corynespora cassiicola Leaf Fall Disease Putative Effectors.</title>
        <authorList>
            <person name="Lopez D."/>
            <person name="Ribeiro S."/>
            <person name="Label P."/>
            <person name="Fumanal B."/>
            <person name="Venisse J.S."/>
            <person name="Kohler A."/>
            <person name="de Oliveira R.R."/>
            <person name="Labutti K."/>
            <person name="Lipzen A."/>
            <person name="Lail K."/>
            <person name="Bauer D."/>
            <person name="Ohm R.A."/>
            <person name="Barry K.W."/>
            <person name="Spatafora J."/>
            <person name="Grigoriev I.V."/>
            <person name="Martin F.M."/>
            <person name="Pujade-Renaud V."/>
        </authorList>
    </citation>
    <scope>NUCLEOTIDE SEQUENCE [LARGE SCALE GENOMIC DNA]</scope>
    <source>
        <strain evidence="12 13">Philippines</strain>
    </source>
</reference>
<evidence type="ECO:0000256" key="1">
    <source>
        <dbReference type="ARBA" id="ARBA00001452"/>
    </source>
</evidence>
<dbReference type="GO" id="GO:0012505">
    <property type="term" value="C:endomembrane system"/>
    <property type="evidence" value="ECO:0007669"/>
    <property type="project" value="UniProtKB-SubCell"/>
</dbReference>
<keyword evidence="5" id="KW-0732">Signal</keyword>
<evidence type="ECO:0000256" key="3">
    <source>
        <dbReference type="ARBA" id="ARBA00009699"/>
    </source>
</evidence>
<dbReference type="EC" id="3.2.1.101" evidence="4"/>
<sequence>MFGQMIDYWYYTNDSTYNNLVRDGILHQVGDTYNLMPANQSKDEGNDDQLFWAFTVMSAAELNFTNPPDDTPGWLGFAQSVFNQLVARYEIETNQDICGGGLRWQIYTYIPGYNYKNTAANGGMFQLGARLAKYTNNQTYADWAEKAYDWMAQSPLLTKDGQVNDGTDVLGKCKEADQTQWTYNYGIMIGGAAYMYNYTNGSQVWADRLQGFLNHTSYFFPEDKGSVMVEVCEEKQLCNIDQWSFKAYLSRWLAVSAQLAPFTHDQIMPRLQHSATAAAKTCTGASDKSSESYMCGSRWYQDSFDNSGGVGQQMSALSVIAANLVDQVAPPYSADTGGSSKSDPGLGSGGSDDNLPVQAPPVTTGAKAGAGILTAIVLITTVGGAWWMID</sequence>
<evidence type="ECO:0000256" key="7">
    <source>
        <dbReference type="ARBA" id="ARBA00023136"/>
    </source>
</evidence>
<dbReference type="Pfam" id="PF03663">
    <property type="entry name" value="Glyco_hydro_76"/>
    <property type="match status" value="1"/>
</dbReference>
<dbReference type="InterPro" id="IPR005198">
    <property type="entry name" value="Glyco_hydro_76"/>
</dbReference>
<name>A0A2T2P4I9_CORCC</name>
<evidence type="ECO:0000256" key="6">
    <source>
        <dbReference type="ARBA" id="ARBA00022801"/>
    </source>
</evidence>
<evidence type="ECO:0000256" key="11">
    <source>
        <dbReference type="SAM" id="Phobius"/>
    </source>
</evidence>
<dbReference type="InterPro" id="IPR008928">
    <property type="entry name" value="6-hairpin_glycosidase_sf"/>
</dbReference>
<dbReference type="GO" id="GO:0008496">
    <property type="term" value="F:mannan endo-1,6-alpha-mannosidase activity"/>
    <property type="evidence" value="ECO:0007669"/>
    <property type="project" value="UniProtKB-EC"/>
</dbReference>
<evidence type="ECO:0000313" key="12">
    <source>
        <dbReference type="EMBL" id="PSN72601.1"/>
    </source>
</evidence>
<evidence type="ECO:0000256" key="2">
    <source>
        <dbReference type="ARBA" id="ARBA00004308"/>
    </source>
</evidence>
<feature type="transmembrane region" description="Helical" evidence="11">
    <location>
        <begin position="368"/>
        <end position="389"/>
    </location>
</feature>
<keyword evidence="7 11" id="KW-0472">Membrane</keyword>
<evidence type="ECO:0000313" key="13">
    <source>
        <dbReference type="Proteomes" id="UP000240883"/>
    </source>
</evidence>
<dbReference type="EMBL" id="KZ678130">
    <property type="protein sequence ID" value="PSN72601.1"/>
    <property type="molecule type" value="Genomic_DNA"/>
</dbReference>
<protein>
    <recommendedName>
        <fullName evidence="4">mannan endo-1,6-alpha-mannosidase</fullName>
        <ecNumber evidence="4">3.2.1.101</ecNumber>
    </recommendedName>
</protein>
<dbReference type="Gene3D" id="1.50.10.20">
    <property type="match status" value="1"/>
</dbReference>
<dbReference type="PANTHER" id="PTHR12145">
    <property type="entry name" value="MANNAN ENDO-1,6-ALPHA-MANNOSIDASE DCW1"/>
    <property type="match status" value="1"/>
</dbReference>
<keyword evidence="13" id="KW-1185">Reference proteome</keyword>
<gene>
    <name evidence="12" type="ORF">BS50DRAFT_485150</name>
</gene>
<keyword evidence="11" id="KW-1133">Transmembrane helix</keyword>
<evidence type="ECO:0000256" key="5">
    <source>
        <dbReference type="ARBA" id="ARBA00022729"/>
    </source>
</evidence>
<evidence type="ECO:0000256" key="8">
    <source>
        <dbReference type="ARBA" id="ARBA00023180"/>
    </source>
</evidence>
<comment type="catalytic activity">
    <reaction evidence="1">
        <text>Random hydrolysis of (1-&gt;6)-alpha-D-mannosidic linkages in unbranched (1-&gt;6)-mannans.</text>
        <dbReference type="EC" id="3.2.1.101"/>
    </reaction>
</comment>
<keyword evidence="11" id="KW-0812">Transmembrane</keyword>
<proteinExistence type="inferred from homology"/>
<dbReference type="Proteomes" id="UP000240883">
    <property type="component" value="Unassembled WGS sequence"/>
</dbReference>
<dbReference type="PANTHER" id="PTHR12145:SF36">
    <property type="entry name" value="MANNAN ENDO-1,6-ALPHA-MANNOSIDASE DCW1"/>
    <property type="match status" value="1"/>
</dbReference>
<accession>A0A2T2P4I9</accession>
<dbReference type="GO" id="GO:0009272">
    <property type="term" value="P:fungal-type cell wall biogenesis"/>
    <property type="evidence" value="ECO:0007669"/>
    <property type="project" value="TreeGrafter"/>
</dbReference>
<feature type="region of interest" description="Disordered" evidence="10">
    <location>
        <begin position="332"/>
        <end position="362"/>
    </location>
</feature>
<evidence type="ECO:0000256" key="4">
    <source>
        <dbReference type="ARBA" id="ARBA00012350"/>
    </source>
</evidence>
<dbReference type="FunFam" id="1.50.10.20:FF:000006">
    <property type="entry name" value="Mannan endo-1,6-alpha-mannosidase"/>
    <property type="match status" value="1"/>
</dbReference>
<organism evidence="12 13">
    <name type="scientific">Corynespora cassiicola Philippines</name>
    <dbReference type="NCBI Taxonomy" id="1448308"/>
    <lineage>
        <taxon>Eukaryota</taxon>
        <taxon>Fungi</taxon>
        <taxon>Dikarya</taxon>
        <taxon>Ascomycota</taxon>
        <taxon>Pezizomycotina</taxon>
        <taxon>Dothideomycetes</taxon>
        <taxon>Pleosporomycetidae</taxon>
        <taxon>Pleosporales</taxon>
        <taxon>Corynesporascaceae</taxon>
        <taxon>Corynespora</taxon>
    </lineage>
</organism>
<keyword evidence="9" id="KW-0326">Glycosidase</keyword>
<comment type="similarity">
    <text evidence="3">Belongs to the glycosyl hydrolase 76 family.</text>
</comment>
<dbReference type="SUPFAM" id="SSF48208">
    <property type="entry name" value="Six-hairpin glycosidases"/>
    <property type="match status" value="1"/>
</dbReference>
<comment type="subcellular location">
    <subcellularLocation>
        <location evidence="2">Endomembrane system</location>
    </subcellularLocation>
</comment>
<dbReference type="GO" id="GO:0016052">
    <property type="term" value="P:carbohydrate catabolic process"/>
    <property type="evidence" value="ECO:0007669"/>
    <property type="project" value="InterPro"/>
</dbReference>
<dbReference type="AlphaFoldDB" id="A0A2T2P4I9"/>
<keyword evidence="6 12" id="KW-0378">Hydrolase</keyword>
<evidence type="ECO:0000256" key="9">
    <source>
        <dbReference type="ARBA" id="ARBA00023295"/>
    </source>
</evidence>